<keyword evidence="3" id="KW-1185">Reference proteome</keyword>
<dbReference type="AlphaFoldDB" id="A0A550JGP0"/>
<proteinExistence type="predicted"/>
<organism evidence="2 3">
    <name type="scientific">Trichloromonas acetexigens</name>
    <dbReference type="NCBI Taxonomy" id="38815"/>
    <lineage>
        <taxon>Bacteria</taxon>
        <taxon>Pseudomonadati</taxon>
        <taxon>Thermodesulfobacteriota</taxon>
        <taxon>Desulfuromonadia</taxon>
        <taxon>Desulfuromonadales</taxon>
        <taxon>Trichloromonadaceae</taxon>
        <taxon>Trichloromonas</taxon>
    </lineage>
</organism>
<evidence type="ECO:0000259" key="1">
    <source>
        <dbReference type="PROSITE" id="PS50910"/>
    </source>
</evidence>
<dbReference type="OrthoDB" id="9810875at2"/>
<dbReference type="EMBL" id="VJVV01000004">
    <property type="protein sequence ID" value="TRO82375.1"/>
    <property type="molecule type" value="Genomic_DNA"/>
</dbReference>
<sequence length="144" mass="16548">MSVTERDISRKVQQWLDYADEDLVLAKHALTLKSTVPYRLIAYHAQQCAEKHLKAYLVFRQVDFPFTHNLARLVEIAEGLRSWPDTFRDAEELTPFAVTTRYPGEDEPVSGEEARRSIAIAEQTRQIIMGVLTEEGFSRNVLPQ</sequence>
<accession>A0A550JGP0</accession>
<protein>
    <submittedName>
        <fullName evidence="2">HEPN domain-containing protein</fullName>
    </submittedName>
</protein>
<dbReference type="SUPFAM" id="SSF81593">
    <property type="entry name" value="Nucleotidyltransferase substrate binding subunit/domain"/>
    <property type="match status" value="1"/>
</dbReference>
<dbReference type="InterPro" id="IPR007842">
    <property type="entry name" value="HEPN_dom"/>
</dbReference>
<evidence type="ECO:0000313" key="2">
    <source>
        <dbReference type="EMBL" id="TRO82375.1"/>
    </source>
</evidence>
<name>A0A550JGP0_9BACT</name>
<dbReference type="Gene3D" id="1.20.120.330">
    <property type="entry name" value="Nucleotidyltransferases domain 2"/>
    <property type="match status" value="1"/>
</dbReference>
<dbReference type="Proteomes" id="UP000317155">
    <property type="component" value="Unassembled WGS sequence"/>
</dbReference>
<dbReference type="RefSeq" id="WP_092057427.1">
    <property type="nucleotide sequence ID" value="NZ_FOJJ01000034.1"/>
</dbReference>
<dbReference type="Pfam" id="PF05168">
    <property type="entry name" value="HEPN"/>
    <property type="match status" value="1"/>
</dbReference>
<dbReference type="PROSITE" id="PS50910">
    <property type="entry name" value="HEPN"/>
    <property type="match status" value="1"/>
</dbReference>
<comment type="caution">
    <text evidence="2">The sequence shown here is derived from an EMBL/GenBank/DDBJ whole genome shotgun (WGS) entry which is preliminary data.</text>
</comment>
<feature type="domain" description="HEPN" evidence="1">
    <location>
        <begin position="19"/>
        <end position="124"/>
    </location>
</feature>
<dbReference type="SMART" id="SM00748">
    <property type="entry name" value="HEPN"/>
    <property type="match status" value="1"/>
</dbReference>
<evidence type="ECO:0000313" key="3">
    <source>
        <dbReference type="Proteomes" id="UP000317155"/>
    </source>
</evidence>
<gene>
    <name evidence="2" type="ORF">FL622_07300</name>
</gene>
<reference evidence="2 3" key="1">
    <citation type="submission" date="2019-07" db="EMBL/GenBank/DDBJ databases">
        <title>Insights of Desulfuromonas acetexigens electromicrobiology.</title>
        <authorList>
            <person name="Katuri K."/>
            <person name="Sapireddy V."/>
            <person name="Shaw D.R."/>
            <person name="Saikaly P."/>
        </authorList>
    </citation>
    <scope>NUCLEOTIDE SEQUENCE [LARGE SCALE GENOMIC DNA]</scope>
    <source>
        <strain evidence="2 3">2873</strain>
    </source>
</reference>